<dbReference type="InterPro" id="IPR005110">
    <property type="entry name" value="MoeA_linker/N"/>
</dbReference>
<dbReference type="AlphaFoldDB" id="A0A1I4SBC3"/>
<dbReference type="PROSITE" id="PS01078">
    <property type="entry name" value="MOCF_BIOSYNTHESIS_1"/>
    <property type="match status" value="1"/>
</dbReference>
<accession>A0A1I4SBC3</accession>
<dbReference type="Pfam" id="PF00994">
    <property type="entry name" value="MoCF_biosynth"/>
    <property type="match status" value="1"/>
</dbReference>
<proteinExistence type="inferred from homology"/>
<evidence type="ECO:0000256" key="5">
    <source>
        <dbReference type="ARBA" id="ARBA00047317"/>
    </source>
</evidence>
<dbReference type="InterPro" id="IPR008284">
    <property type="entry name" value="MoCF_biosynth_CS"/>
</dbReference>
<protein>
    <recommendedName>
        <fullName evidence="6">Molybdopterin molybdenumtransferase</fullName>
        <ecNumber evidence="6">2.10.1.1</ecNumber>
    </recommendedName>
</protein>
<keyword evidence="6" id="KW-0479">Metal-binding</keyword>
<dbReference type="SUPFAM" id="SSF63882">
    <property type="entry name" value="MoeA N-terminal region -like"/>
    <property type="match status" value="1"/>
</dbReference>
<keyword evidence="6 8" id="KW-0808">Transferase</keyword>
<comment type="function">
    <text evidence="1 6">Catalyzes the insertion of molybdate into adenylated molybdopterin with the concomitant release of AMP.</text>
</comment>
<keyword evidence="6" id="KW-0460">Magnesium</keyword>
<evidence type="ECO:0000313" key="8">
    <source>
        <dbReference type="EMBL" id="SFM61787.1"/>
    </source>
</evidence>
<feature type="domain" description="MoaB/Mog" evidence="7">
    <location>
        <begin position="180"/>
        <end position="318"/>
    </location>
</feature>
<dbReference type="SUPFAM" id="SSF53218">
    <property type="entry name" value="Molybdenum cofactor biosynthesis proteins"/>
    <property type="match status" value="1"/>
</dbReference>
<keyword evidence="9" id="KW-1185">Reference proteome</keyword>
<evidence type="ECO:0000256" key="2">
    <source>
        <dbReference type="ARBA" id="ARBA00005046"/>
    </source>
</evidence>
<dbReference type="InterPro" id="IPR038987">
    <property type="entry name" value="MoeA-like"/>
</dbReference>
<dbReference type="InterPro" id="IPR036425">
    <property type="entry name" value="MoaB/Mog-like_dom_sf"/>
</dbReference>
<evidence type="ECO:0000256" key="1">
    <source>
        <dbReference type="ARBA" id="ARBA00002901"/>
    </source>
</evidence>
<reference evidence="8 9" key="1">
    <citation type="submission" date="2016-10" db="EMBL/GenBank/DDBJ databases">
        <authorList>
            <person name="de Groot N.N."/>
        </authorList>
    </citation>
    <scope>NUCLEOTIDE SEQUENCE [LARGE SCALE GENOMIC DNA]</scope>
    <source>
        <strain evidence="8 9">DSM 9990</strain>
    </source>
</reference>
<dbReference type="GO" id="GO:0006777">
    <property type="term" value="P:Mo-molybdopterin cofactor biosynthetic process"/>
    <property type="evidence" value="ECO:0007669"/>
    <property type="project" value="UniProtKB-UniRule"/>
</dbReference>
<dbReference type="CDD" id="cd00887">
    <property type="entry name" value="MoeA"/>
    <property type="match status" value="1"/>
</dbReference>
<dbReference type="OrthoDB" id="9804758at2"/>
<dbReference type="EC" id="2.10.1.1" evidence="6"/>
<dbReference type="Proteomes" id="UP000199611">
    <property type="component" value="Unassembled WGS sequence"/>
</dbReference>
<evidence type="ECO:0000256" key="3">
    <source>
        <dbReference type="ARBA" id="ARBA00010763"/>
    </source>
</evidence>
<gene>
    <name evidence="8" type="ORF">SAMN05660836_00870</name>
</gene>
<dbReference type="InterPro" id="IPR036135">
    <property type="entry name" value="MoeA_linker/N_sf"/>
</dbReference>
<sequence>MDFYKALSTVKSFAEELEKEWVSLDRAPGRVCGSTIRASLSVPSSPLSRWDGFAVGSIDTATASVSRPVALEIVQSEPITAGSYTEPEVAPGRCAKIMTGGLIPPGCDAVVRYEDVTEREGRIFVRSPVSAGDGIIKTGQLIRKGQIITRKGTVISPYNLCILAETGAATLPAFRKPRIGILAIGDELLLPGERLDGPKRYAGGQYFLAGLAEKVFGAFVLNLGIVRDSPEEIEKTVKSVKCIDLLVTTGGTGKGTKDHIDALWKTLNVKELFSGLNIKPGKSSRCGIFNDTLWLALPGGAMGGVVIFTEVLNEIAKIWYDRREVLTPRIRVEVSLTPDGNGFEPGSNYLSFLGFVERKDGEFMFRLQDDNIYRSVNAYIIVPPGENIVPGYTTEATLLMSGWD</sequence>
<dbReference type="Gene3D" id="2.170.190.11">
    <property type="entry name" value="Molybdopterin biosynthesis moea protein, domain 3"/>
    <property type="match status" value="1"/>
</dbReference>
<dbReference type="SMART" id="SM00852">
    <property type="entry name" value="MoCF_biosynth"/>
    <property type="match status" value="1"/>
</dbReference>
<evidence type="ECO:0000256" key="4">
    <source>
        <dbReference type="ARBA" id="ARBA00023150"/>
    </source>
</evidence>
<comment type="pathway">
    <text evidence="2 6">Cofactor biosynthesis; molybdopterin biosynthesis.</text>
</comment>
<evidence type="ECO:0000259" key="7">
    <source>
        <dbReference type="SMART" id="SM00852"/>
    </source>
</evidence>
<evidence type="ECO:0000256" key="6">
    <source>
        <dbReference type="RuleBase" id="RU365090"/>
    </source>
</evidence>
<keyword evidence="4 6" id="KW-0501">Molybdenum cofactor biosynthesis</keyword>
<dbReference type="PANTHER" id="PTHR10192:SF5">
    <property type="entry name" value="GEPHYRIN"/>
    <property type="match status" value="1"/>
</dbReference>
<name>A0A1I4SBC3_9BACT</name>
<evidence type="ECO:0000313" key="9">
    <source>
        <dbReference type="Proteomes" id="UP000199611"/>
    </source>
</evidence>
<dbReference type="Gene3D" id="3.40.980.10">
    <property type="entry name" value="MoaB/Mog-like domain"/>
    <property type="match status" value="1"/>
</dbReference>
<dbReference type="UniPathway" id="UPA00344"/>
<dbReference type="Gene3D" id="3.90.105.10">
    <property type="entry name" value="Molybdopterin biosynthesis moea protein, domain 2"/>
    <property type="match status" value="1"/>
</dbReference>
<dbReference type="GO" id="GO:0061599">
    <property type="term" value="F:molybdopterin molybdotransferase activity"/>
    <property type="evidence" value="ECO:0007669"/>
    <property type="project" value="UniProtKB-UniRule"/>
</dbReference>
<comment type="cofactor">
    <cofactor evidence="6">
        <name>Mg(2+)</name>
        <dbReference type="ChEBI" id="CHEBI:18420"/>
    </cofactor>
</comment>
<dbReference type="GO" id="GO:0005829">
    <property type="term" value="C:cytosol"/>
    <property type="evidence" value="ECO:0007669"/>
    <property type="project" value="TreeGrafter"/>
</dbReference>
<dbReference type="RefSeq" id="WP_093393760.1">
    <property type="nucleotide sequence ID" value="NZ_FOUU01000002.1"/>
</dbReference>
<dbReference type="EMBL" id="FOUU01000002">
    <property type="protein sequence ID" value="SFM61787.1"/>
    <property type="molecule type" value="Genomic_DNA"/>
</dbReference>
<dbReference type="STRING" id="39841.SAMN05660836_00870"/>
<dbReference type="PANTHER" id="PTHR10192">
    <property type="entry name" value="MOLYBDOPTERIN BIOSYNTHESIS PROTEIN"/>
    <property type="match status" value="1"/>
</dbReference>
<dbReference type="GO" id="GO:0046872">
    <property type="term" value="F:metal ion binding"/>
    <property type="evidence" value="ECO:0007669"/>
    <property type="project" value="UniProtKB-UniRule"/>
</dbReference>
<dbReference type="InterPro" id="IPR001453">
    <property type="entry name" value="MoaB/Mog_dom"/>
</dbReference>
<comment type="catalytic activity">
    <reaction evidence="5">
        <text>adenylyl-molybdopterin + molybdate = Mo-molybdopterin + AMP + H(+)</text>
        <dbReference type="Rhea" id="RHEA:35047"/>
        <dbReference type="ChEBI" id="CHEBI:15378"/>
        <dbReference type="ChEBI" id="CHEBI:36264"/>
        <dbReference type="ChEBI" id="CHEBI:62727"/>
        <dbReference type="ChEBI" id="CHEBI:71302"/>
        <dbReference type="ChEBI" id="CHEBI:456215"/>
        <dbReference type="EC" id="2.10.1.1"/>
    </reaction>
</comment>
<keyword evidence="6" id="KW-0500">Molybdenum</keyword>
<organism evidence="8 9">
    <name type="scientific">Thermodesulforhabdus norvegica</name>
    <dbReference type="NCBI Taxonomy" id="39841"/>
    <lineage>
        <taxon>Bacteria</taxon>
        <taxon>Pseudomonadati</taxon>
        <taxon>Thermodesulfobacteriota</taxon>
        <taxon>Syntrophobacteria</taxon>
        <taxon>Syntrophobacterales</taxon>
        <taxon>Thermodesulforhabdaceae</taxon>
        <taxon>Thermodesulforhabdus</taxon>
    </lineage>
</organism>
<dbReference type="Pfam" id="PF03453">
    <property type="entry name" value="MoeA_N"/>
    <property type="match status" value="1"/>
</dbReference>
<comment type="similarity">
    <text evidence="3 6">Belongs to the MoeA family.</text>
</comment>